<keyword evidence="5" id="KW-0282">Flagellum</keyword>
<dbReference type="EMBL" id="MRZV01001131">
    <property type="protein sequence ID" value="PIK40357.1"/>
    <property type="molecule type" value="Genomic_DNA"/>
</dbReference>
<evidence type="ECO:0000256" key="3">
    <source>
        <dbReference type="ARBA" id="ARBA00022614"/>
    </source>
</evidence>
<evidence type="ECO:0000256" key="1">
    <source>
        <dbReference type="ARBA" id="ARBA00004611"/>
    </source>
</evidence>
<dbReference type="PANTHER" id="PTHR46652">
    <property type="entry name" value="LEUCINE-RICH REPEAT AND IQ DOMAIN-CONTAINING PROTEIN 1-RELATED"/>
    <property type="match status" value="1"/>
</dbReference>
<evidence type="ECO:0000256" key="6">
    <source>
        <dbReference type="ARBA" id="ARBA00023054"/>
    </source>
</evidence>
<keyword evidence="4" id="KW-0677">Repeat</keyword>
<comment type="subcellular location">
    <subcellularLocation>
        <location evidence="1">Cytoplasm</location>
        <location evidence="1">Cytoskeleton</location>
        <location evidence="1">Flagellum axoneme</location>
    </subcellularLocation>
</comment>
<keyword evidence="6" id="KW-0175">Coiled coil</keyword>
<evidence type="ECO:0008006" key="13">
    <source>
        <dbReference type="Google" id="ProtNLM"/>
    </source>
</evidence>
<keyword evidence="8" id="KW-0206">Cytoskeleton</keyword>
<keyword evidence="7" id="KW-0969">Cilium</keyword>
<evidence type="ECO:0000256" key="4">
    <source>
        <dbReference type="ARBA" id="ARBA00022737"/>
    </source>
</evidence>
<accession>A0A2G8JX53</accession>
<comment type="caution">
    <text evidence="11">The sequence shown here is derived from an EMBL/GenBank/DDBJ whole genome shotgun (WGS) entry which is preliminary data.</text>
</comment>
<dbReference type="Pfam" id="PF14580">
    <property type="entry name" value="LRR_9"/>
    <property type="match status" value="1"/>
</dbReference>
<sequence>MSDFEEQDYEEDQEGVEEPDLDHDETEDGEGGEQEEEEKIPDVPLTEEMIGENLSLLCKIGNGLAHAYVRLDVKEKEVTDISVLNSYIHLRYVDLSANKLKDISPLNSLTHLLTLRCDRNMLTSAHLDELPYLQTASFSNNRLTSAEGANHPLLETLNISFNEITAVSGLDPSKLGRLHTLELRGNKLTSTGGVNLPNLKNLFLGGNLITFVEGLERLEHLTTLHLRDNQIEKLDGFSDLMINLQYLNLRGNNIGDVKETAKLKCLPKLRALILSDNPISDEDDYRMEVLINLRRIERLDKDEFTEEERQEAEEIYEQRRAEQLAAEGAEEVIHSDGEDA</sequence>
<dbReference type="PANTHER" id="PTHR46652:SF8">
    <property type="entry name" value="LEUCINE RICH REPEAT CONTAINING 23"/>
    <property type="match status" value="1"/>
</dbReference>
<evidence type="ECO:0000256" key="10">
    <source>
        <dbReference type="SAM" id="MobiDB-lite"/>
    </source>
</evidence>
<evidence type="ECO:0000256" key="7">
    <source>
        <dbReference type="ARBA" id="ARBA00023069"/>
    </source>
</evidence>
<dbReference type="SMART" id="SM00365">
    <property type="entry name" value="LRR_SD22"/>
    <property type="match status" value="4"/>
</dbReference>
<feature type="compositionally biased region" description="Acidic residues" evidence="10">
    <location>
        <begin position="1"/>
        <end position="39"/>
    </location>
</feature>
<keyword evidence="2" id="KW-0963">Cytoplasm</keyword>
<evidence type="ECO:0000256" key="8">
    <source>
        <dbReference type="ARBA" id="ARBA00023212"/>
    </source>
</evidence>
<evidence type="ECO:0000256" key="5">
    <source>
        <dbReference type="ARBA" id="ARBA00022846"/>
    </source>
</evidence>
<dbReference type="PROSITE" id="PS51450">
    <property type="entry name" value="LRR"/>
    <property type="match status" value="5"/>
</dbReference>
<evidence type="ECO:0000313" key="12">
    <source>
        <dbReference type="Proteomes" id="UP000230750"/>
    </source>
</evidence>
<dbReference type="AlphaFoldDB" id="A0A2G8JX53"/>
<dbReference type="InterPro" id="IPR001611">
    <property type="entry name" value="Leu-rich_rpt"/>
</dbReference>
<evidence type="ECO:0000313" key="11">
    <source>
        <dbReference type="EMBL" id="PIK40357.1"/>
    </source>
</evidence>
<keyword evidence="3" id="KW-0433">Leucine-rich repeat</keyword>
<dbReference type="Pfam" id="PF13516">
    <property type="entry name" value="LRR_6"/>
    <property type="match status" value="2"/>
</dbReference>
<dbReference type="Proteomes" id="UP000230750">
    <property type="component" value="Unassembled WGS sequence"/>
</dbReference>
<dbReference type="SUPFAM" id="SSF52058">
    <property type="entry name" value="L domain-like"/>
    <property type="match status" value="1"/>
</dbReference>
<evidence type="ECO:0000256" key="9">
    <source>
        <dbReference type="ARBA" id="ARBA00023273"/>
    </source>
</evidence>
<feature type="region of interest" description="Disordered" evidence="10">
    <location>
        <begin position="1"/>
        <end position="45"/>
    </location>
</feature>
<evidence type="ECO:0000256" key="2">
    <source>
        <dbReference type="ARBA" id="ARBA00022490"/>
    </source>
</evidence>
<keyword evidence="12" id="KW-1185">Reference proteome</keyword>
<dbReference type="InterPro" id="IPR050836">
    <property type="entry name" value="SDS22/Internalin_LRR"/>
</dbReference>
<dbReference type="InterPro" id="IPR032675">
    <property type="entry name" value="LRR_dom_sf"/>
</dbReference>
<name>A0A2G8JX53_STIJA</name>
<organism evidence="11 12">
    <name type="scientific">Stichopus japonicus</name>
    <name type="common">Sea cucumber</name>
    <dbReference type="NCBI Taxonomy" id="307972"/>
    <lineage>
        <taxon>Eukaryota</taxon>
        <taxon>Metazoa</taxon>
        <taxon>Echinodermata</taxon>
        <taxon>Eleutherozoa</taxon>
        <taxon>Echinozoa</taxon>
        <taxon>Holothuroidea</taxon>
        <taxon>Aspidochirotacea</taxon>
        <taxon>Aspidochirotida</taxon>
        <taxon>Stichopodidae</taxon>
        <taxon>Apostichopus</taxon>
    </lineage>
</organism>
<dbReference type="STRING" id="307972.A0A2G8JX53"/>
<keyword evidence="9" id="KW-0966">Cell projection</keyword>
<protein>
    <recommendedName>
        <fullName evidence="13">Leucine-rich repeat-containing protein 23</fullName>
    </recommendedName>
</protein>
<dbReference type="FunFam" id="3.80.10.10:FF:001051">
    <property type="entry name" value="Leucine-rich repeat-containing 23"/>
    <property type="match status" value="1"/>
</dbReference>
<dbReference type="Gene3D" id="3.80.10.10">
    <property type="entry name" value="Ribonuclease Inhibitor"/>
    <property type="match status" value="2"/>
</dbReference>
<dbReference type="OrthoDB" id="271226at2759"/>
<gene>
    <name evidence="11" type="ORF">BSL78_22783</name>
</gene>
<reference evidence="11 12" key="1">
    <citation type="journal article" date="2017" name="PLoS Biol.">
        <title>The sea cucumber genome provides insights into morphological evolution and visceral regeneration.</title>
        <authorList>
            <person name="Zhang X."/>
            <person name="Sun L."/>
            <person name="Yuan J."/>
            <person name="Sun Y."/>
            <person name="Gao Y."/>
            <person name="Zhang L."/>
            <person name="Li S."/>
            <person name="Dai H."/>
            <person name="Hamel J.F."/>
            <person name="Liu C."/>
            <person name="Yu Y."/>
            <person name="Liu S."/>
            <person name="Lin W."/>
            <person name="Guo K."/>
            <person name="Jin S."/>
            <person name="Xu P."/>
            <person name="Storey K.B."/>
            <person name="Huan P."/>
            <person name="Zhang T."/>
            <person name="Zhou Y."/>
            <person name="Zhang J."/>
            <person name="Lin C."/>
            <person name="Li X."/>
            <person name="Xing L."/>
            <person name="Huo D."/>
            <person name="Sun M."/>
            <person name="Wang L."/>
            <person name="Mercier A."/>
            <person name="Li F."/>
            <person name="Yang H."/>
            <person name="Xiang J."/>
        </authorList>
    </citation>
    <scope>NUCLEOTIDE SEQUENCE [LARGE SCALE GENOMIC DNA]</scope>
    <source>
        <strain evidence="11">Shaxun</strain>
        <tissue evidence="11">Muscle</tissue>
    </source>
</reference>
<proteinExistence type="predicted"/>